<feature type="region of interest" description="Disordered" evidence="1">
    <location>
        <begin position="265"/>
        <end position="417"/>
    </location>
</feature>
<sequence>MAGKKQKAIEAAKATKSNTTVASKKIQKKPKQQNAVSLRRSTRLATSSDQESVNPKGQGLKSTSSPAKGLDNEEEEGIAELKAHKFPTKSVPITHVLAKEPERGESFWKSAFARIGLKIGHHGSYLFTRQGDSYSLTWRLPMKSRGNWHANIRNSPLAAFADAVGAQEAPLPPTYMFLPRGAGWMTATKIAEKTSPVESSSSLSGSTLVPSSSSISPKTLVGSFTRSKILSGSSSSSKKLLSPFSTDMLSSSSSKTYSPFSFSSNPLLGSPSSSKSLANPSSSSRTASRAVKDIQPSGGDPTPSTPRGRFRNKATFVKRHDEEVTCLTAPESDGKPRFGETGSVKVATKLSEHPTTGGLSGGKGSKKRQNEEFESHDTHSGRCPFVFGEKCIHRDPKKRESARNHHTNPTPGLNFSLIPGLPFSDPYLAKFYAEGFARHAARLEQAHNEVFSQSKDDDPQRVKSTKGGSPSSKNKNDEPAIAKSGRGGYSTGEEFTFNNHSATSNGVKFKKPYDKKVARHAASFGKYTESLDDLVTYLDTIPAQASTASFVDQGRPTYAPRATRRTASAMNSPSNFVYTTKWYSNPNEISLE</sequence>
<feature type="region of interest" description="Disordered" evidence="1">
    <location>
        <begin position="195"/>
        <end position="216"/>
    </location>
</feature>
<name>A0A074YEL5_AURSE</name>
<dbReference type="EMBL" id="KL584770">
    <property type="protein sequence ID" value="KEQ92547.1"/>
    <property type="molecule type" value="Genomic_DNA"/>
</dbReference>
<feature type="compositionally biased region" description="Basic and acidic residues" evidence="1">
    <location>
        <begin position="368"/>
        <end position="380"/>
    </location>
</feature>
<feature type="compositionally biased region" description="Low complexity" evidence="1">
    <location>
        <begin position="37"/>
        <end position="48"/>
    </location>
</feature>
<feature type="region of interest" description="Disordered" evidence="1">
    <location>
        <begin position="450"/>
        <end position="501"/>
    </location>
</feature>
<proteinExistence type="predicted"/>
<evidence type="ECO:0000313" key="3">
    <source>
        <dbReference type="Proteomes" id="UP000030641"/>
    </source>
</evidence>
<evidence type="ECO:0000313" key="2">
    <source>
        <dbReference type="EMBL" id="KEQ92547.1"/>
    </source>
</evidence>
<dbReference type="OrthoDB" id="10455631at2759"/>
<feature type="compositionally biased region" description="Low complexity" evidence="1">
    <location>
        <begin position="265"/>
        <end position="284"/>
    </location>
</feature>
<protein>
    <submittedName>
        <fullName evidence="2">Uncharacterized protein</fullName>
    </submittedName>
</protein>
<feature type="compositionally biased region" description="Basic and acidic residues" evidence="1">
    <location>
        <begin position="390"/>
        <end position="403"/>
    </location>
</feature>
<dbReference type="HOGENOM" id="CLU_460766_0_0_1"/>
<feature type="compositionally biased region" description="Polar residues" evidence="1">
    <location>
        <begin position="49"/>
        <end position="66"/>
    </location>
</feature>
<dbReference type="RefSeq" id="XP_013340990.1">
    <property type="nucleotide sequence ID" value="XM_013485536.1"/>
</dbReference>
<reference evidence="2 3" key="1">
    <citation type="journal article" date="2014" name="BMC Genomics">
        <title>Genome sequencing of four Aureobasidium pullulans varieties: biotechnological potential, stress tolerance, and description of new species.</title>
        <authorList>
            <person name="Gostin Ar C."/>
            <person name="Ohm R.A."/>
            <person name="Kogej T."/>
            <person name="Sonjak S."/>
            <person name="Turk M."/>
            <person name="Zajc J."/>
            <person name="Zalar P."/>
            <person name="Grube M."/>
            <person name="Sun H."/>
            <person name="Han J."/>
            <person name="Sharma A."/>
            <person name="Chiniquy J."/>
            <person name="Ngan C.Y."/>
            <person name="Lipzen A."/>
            <person name="Barry K."/>
            <person name="Grigoriev I.V."/>
            <person name="Gunde-Cimerman N."/>
        </authorList>
    </citation>
    <scope>NUCLEOTIDE SEQUENCE [LARGE SCALE GENOMIC DNA]</scope>
    <source>
        <strain evidence="2 3">EXF-2481</strain>
    </source>
</reference>
<accession>A0A074YEL5</accession>
<dbReference type="GeneID" id="25367284"/>
<dbReference type="InParanoid" id="A0A074YEL5"/>
<dbReference type="Proteomes" id="UP000030641">
    <property type="component" value="Unassembled WGS sequence"/>
</dbReference>
<keyword evidence="3" id="KW-1185">Reference proteome</keyword>
<feature type="region of interest" description="Disordered" evidence="1">
    <location>
        <begin position="1"/>
        <end position="74"/>
    </location>
</feature>
<evidence type="ECO:0000256" key="1">
    <source>
        <dbReference type="SAM" id="MobiDB-lite"/>
    </source>
</evidence>
<gene>
    <name evidence="2" type="ORF">AUEXF2481DRAFT_42984</name>
</gene>
<organism evidence="2 3">
    <name type="scientific">Aureobasidium subglaciale (strain EXF-2481)</name>
    <name type="common">Aureobasidium pullulans var. subglaciale</name>
    <dbReference type="NCBI Taxonomy" id="1043005"/>
    <lineage>
        <taxon>Eukaryota</taxon>
        <taxon>Fungi</taxon>
        <taxon>Dikarya</taxon>
        <taxon>Ascomycota</taxon>
        <taxon>Pezizomycotina</taxon>
        <taxon>Dothideomycetes</taxon>
        <taxon>Dothideomycetidae</taxon>
        <taxon>Dothideales</taxon>
        <taxon>Saccotheciaceae</taxon>
        <taxon>Aureobasidium</taxon>
    </lineage>
</organism>
<dbReference type="AlphaFoldDB" id="A0A074YEL5"/>